<name>A0A6C0IXK7_9ZZZZ</name>
<evidence type="ECO:0000313" key="2">
    <source>
        <dbReference type="EMBL" id="QHT98041.1"/>
    </source>
</evidence>
<organism evidence="2">
    <name type="scientific">viral metagenome</name>
    <dbReference type="NCBI Taxonomy" id="1070528"/>
    <lineage>
        <taxon>unclassified sequences</taxon>
        <taxon>metagenomes</taxon>
        <taxon>organismal metagenomes</taxon>
    </lineage>
</organism>
<protein>
    <submittedName>
        <fullName evidence="2">Uncharacterized protein</fullName>
    </submittedName>
</protein>
<dbReference type="EMBL" id="MN740286">
    <property type="protein sequence ID" value="QHT98041.1"/>
    <property type="molecule type" value="Genomic_DNA"/>
</dbReference>
<evidence type="ECO:0000256" key="1">
    <source>
        <dbReference type="SAM" id="MobiDB-lite"/>
    </source>
</evidence>
<sequence length="55" mass="6206">MLDSLSRSARVYNLPLVPGGFEGVILEKTFQKSGSKFSTQKKFSPQKNFPQKNFP</sequence>
<dbReference type="AlphaFoldDB" id="A0A6C0IXK7"/>
<accession>A0A6C0IXK7</accession>
<feature type="region of interest" description="Disordered" evidence="1">
    <location>
        <begin position="36"/>
        <end position="55"/>
    </location>
</feature>
<reference evidence="2" key="1">
    <citation type="journal article" date="2020" name="Nature">
        <title>Giant virus diversity and host interactions through global metagenomics.</title>
        <authorList>
            <person name="Schulz F."/>
            <person name="Roux S."/>
            <person name="Paez-Espino D."/>
            <person name="Jungbluth S."/>
            <person name="Walsh D.A."/>
            <person name="Denef V.J."/>
            <person name="McMahon K.D."/>
            <person name="Konstantinidis K.T."/>
            <person name="Eloe-Fadrosh E.A."/>
            <person name="Kyrpides N.C."/>
            <person name="Woyke T."/>
        </authorList>
    </citation>
    <scope>NUCLEOTIDE SEQUENCE</scope>
    <source>
        <strain evidence="2">GVMAG-M-3300025626-8</strain>
    </source>
</reference>
<proteinExistence type="predicted"/>